<name>A0A1G1ZBC4_9BACT</name>
<protein>
    <submittedName>
        <fullName evidence="2">Uncharacterized protein</fullName>
    </submittedName>
</protein>
<evidence type="ECO:0000313" key="2">
    <source>
        <dbReference type="EMBL" id="OGY61951.1"/>
    </source>
</evidence>
<keyword evidence="1" id="KW-1133">Transmembrane helix</keyword>
<comment type="caution">
    <text evidence="2">The sequence shown here is derived from an EMBL/GenBank/DDBJ whole genome shotgun (WGS) entry which is preliminary data.</text>
</comment>
<keyword evidence="1" id="KW-0812">Transmembrane</keyword>
<evidence type="ECO:0000256" key="1">
    <source>
        <dbReference type="SAM" id="Phobius"/>
    </source>
</evidence>
<keyword evidence="1" id="KW-0472">Membrane</keyword>
<reference evidence="2 3" key="1">
    <citation type="journal article" date="2016" name="Nat. Commun.">
        <title>Thousands of microbial genomes shed light on interconnected biogeochemical processes in an aquifer system.</title>
        <authorList>
            <person name="Anantharaman K."/>
            <person name="Brown C.T."/>
            <person name="Hug L.A."/>
            <person name="Sharon I."/>
            <person name="Castelle C.J."/>
            <person name="Probst A.J."/>
            <person name="Thomas B.C."/>
            <person name="Singh A."/>
            <person name="Wilkins M.J."/>
            <person name="Karaoz U."/>
            <person name="Brodie E.L."/>
            <person name="Williams K.H."/>
            <person name="Hubbard S.S."/>
            <person name="Banfield J.F."/>
        </authorList>
    </citation>
    <scope>NUCLEOTIDE SEQUENCE [LARGE SCALE GENOMIC DNA]</scope>
</reference>
<dbReference type="AlphaFoldDB" id="A0A1G1ZBC4"/>
<feature type="transmembrane region" description="Helical" evidence="1">
    <location>
        <begin position="51"/>
        <end position="74"/>
    </location>
</feature>
<accession>A0A1G1ZBC4</accession>
<gene>
    <name evidence="2" type="ORF">A3G58_02785</name>
</gene>
<dbReference type="EMBL" id="MHJD01000035">
    <property type="protein sequence ID" value="OGY61951.1"/>
    <property type="molecule type" value="Genomic_DNA"/>
</dbReference>
<organism evidence="2 3">
    <name type="scientific">Candidatus Colwellbacteria bacterium RIFCSPLOWO2_12_FULL_46_17</name>
    <dbReference type="NCBI Taxonomy" id="1797695"/>
    <lineage>
        <taxon>Bacteria</taxon>
        <taxon>Candidatus Colwelliibacteriota</taxon>
    </lineage>
</organism>
<evidence type="ECO:0000313" key="3">
    <source>
        <dbReference type="Proteomes" id="UP000177801"/>
    </source>
</evidence>
<sequence length="148" mass="16101">MTQNELIKKLGGLRAIEPNEEFVRVSRSVILSSQSGIPIERTTRNTIFSRGLSFAASVTLTAVFVLVLALGSVAGSLKTLFLPTLHGVNNEALVSEADAVTGDIDIRLNDIEYFDRTSRTVALADSSQEGMLDGEDEIDELLNQVIEY</sequence>
<proteinExistence type="predicted"/>
<dbReference type="Proteomes" id="UP000177801">
    <property type="component" value="Unassembled WGS sequence"/>
</dbReference>